<proteinExistence type="predicted"/>
<gene>
    <name evidence="1" type="ordered locus">VIT_03s0110g00160</name>
</gene>
<evidence type="ECO:0000313" key="1">
    <source>
        <dbReference type="EMBL" id="CCB57210.1"/>
    </source>
</evidence>
<keyword evidence="2" id="KW-1185">Reference proteome</keyword>
<protein>
    <submittedName>
        <fullName evidence="1">Uncharacterized protein</fullName>
    </submittedName>
</protein>
<dbReference type="SUPFAM" id="SSF53720">
    <property type="entry name" value="ALDH-like"/>
    <property type="match status" value="1"/>
</dbReference>
<evidence type="ECO:0000313" key="2">
    <source>
        <dbReference type="Proteomes" id="UP000009183"/>
    </source>
</evidence>
<dbReference type="InterPro" id="IPR016161">
    <property type="entry name" value="Ald_DH/histidinol_DH"/>
</dbReference>
<dbReference type="GO" id="GO:0016620">
    <property type="term" value="F:oxidoreductase activity, acting on the aldehyde or oxo group of donors, NAD or NADP as acceptor"/>
    <property type="evidence" value="ECO:0007669"/>
    <property type="project" value="InterPro"/>
</dbReference>
<name>F6HRA2_VITVI</name>
<dbReference type="InParanoid" id="F6HRA2"/>
<dbReference type="Proteomes" id="UP000009183">
    <property type="component" value="Chromosome 3"/>
</dbReference>
<organism evidence="1 2">
    <name type="scientific">Vitis vinifera</name>
    <name type="common">Grape</name>
    <dbReference type="NCBI Taxonomy" id="29760"/>
    <lineage>
        <taxon>Eukaryota</taxon>
        <taxon>Viridiplantae</taxon>
        <taxon>Streptophyta</taxon>
        <taxon>Embryophyta</taxon>
        <taxon>Tracheophyta</taxon>
        <taxon>Spermatophyta</taxon>
        <taxon>Magnoliopsida</taxon>
        <taxon>eudicotyledons</taxon>
        <taxon>Gunneridae</taxon>
        <taxon>Pentapetalae</taxon>
        <taxon>rosids</taxon>
        <taxon>Vitales</taxon>
        <taxon>Vitaceae</taxon>
        <taxon>Viteae</taxon>
        <taxon>Vitis</taxon>
    </lineage>
</organism>
<dbReference type="InterPro" id="IPR016163">
    <property type="entry name" value="Ald_DH_C"/>
</dbReference>
<dbReference type="AlphaFoldDB" id="F6HRA2"/>
<dbReference type="PaxDb" id="29760-VIT_03s0110g00160.t01"/>
<accession>F6HRA2</accession>
<sequence length="49" mass="5665">MKETLRFLDINTGPTIRSDVTTSMLCHKEEIFEPILLCMTIGTEHTHIF</sequence>
<reference evidence="2" key="1">
    <citation type="journal article" date="2007" name="Nature">
        <title>The grapevine genome sequence suggests ancestral hexaploidization in major angiosperm phyla.</title>
        <authorList>
            <consortium name="The French-Italian Public Consortium for Grapevine Genome Characterization."/>
            <person name="Jaillon O."/>
            <person name="Aury J.-M."/>
            <person name="Noel B."/>
            <person name="Policriti A."/>
            <person name="Clepet C."/>
            <person name="Casagrande A."/>
            <person name="Choisne N."/>
            <person name="Aubourg S."/>
            <person name="Vitulo N."/>
            <person name="Jubin C."/>
            <person name="Vezzi A."/>
            <person name="Legeai F."/>
            <person name="Hugueney P."/>
            <person name="Dasilva C."/>
            <person name="Horner D."/>
            <person name="Mica E."/>
            <person name="Jublot D."/>
            <person name="Poulain J."/>
            <person name="Bruyere C."/>
            <person name="Billault A."/>
            <person name="Segurens B."/>
            <person name="Gouyvenoux M."/>
            <person name="Ugarte E."/>
            <person name="Cattonaro F."/>
            <person name="Anthouard V."/>
            <person name="Vico V."/>
            <person name="Del Fabbro C."/>
            <person name="Alaux M."/>
            <person name="Di Gaspero G."/>
            <person name="Dumas V."/>
            <person name="Felice N."/>
            <person name="Paillard S."/>
            <person name="Juman I."/>
            <person name="Moroldo M."/>
            <person name="Scalabrin S."/>
            <person name="Canaguier A."/>
            <person name="Le Clainche I."/>
            <person name="Malacrida G."/>
            <person name="Durand E."/>
            <person name="Pesole G."/>
            <person name="Laucou V."/>
            <person name="Chatelet P."/>
            <person name="Merdinoglu D."/>
            <person name="Delledonne M."/>
            <person name="Pezzotti M."/>
            <person name="Lecharny A."/>
            <person name="Scarpelli C."/>
            <person name="Artiguenave F."/>
            <person name="Pe M.E."/>
            <person name="Valle G."/>
            <person name="Morgante M."/>
            <person name="Caboche M."/>
            <person name="Adam-Blondon A.-F."/>
            <person name="Weissenbach J."/>
            <person name="Quetier F."/>
            <person name="Wincker P."/>
        </authorList>
    </citation>
    <scope>NUCLEOTIDE SEQUENCE [LARGE SCALE GENOMIC DNA]</scope>
    <source>
        <strain evidence="2">cv. Pinot noir / PN40024</strain>
    </source>
</reference>
<dbReference type="HOGENOM" id="CLU_3145557_0_0_1"/>
<dbReference type="Gene3D" id="3.40.309.10">
    <property type="entry name" value="Aldehyde Dehydrogenase, Chain A, domain 2"/>
    <property type="match status" value="1"/>
</dbReference>
<dbReference type="EMBL" id="FN596010">
    <property type="protein sequence ID" value="CCB57210.1"/>
    <property type="molecule type" value="Genomic_DNA"/>
</dbReference>